<dbReference type="GO" id="GO:0047453">
    <property type="term" value="F:ATP-dependent NAD(P)H-hydrate dehydratase activity"/>
    <property type="evidence" value="ECO:0007669"/>
    <property type="project" value="UniProtKB-EC"/>
</dbReference>
<gene>
    <name evidence="10" type="ORF">PFISCL1PPCAC_16681</name>
</gene>
<comment type="catalytic activity">
    <reaction evidence="8">
        <text>(6S)-NADPHX + ATP = ADP + phosphate + NADPH + H(+)</text>
        <dbReference type="Rhea" id="RHEA:32231"/>
        <dbReference type="ChEBI" id="CHEBI:15378"/>
        <dbReference type="ChEBI" id="CHEBI:30616"/>
        <dbReference type="ChEBI" id="CHEBI:43474"/>
        <dbReference type="ChEBI" id="CHEBI:57783"/>
        <dbReference type="ChEBI" id="CHEBI:64076"/>
        <dbReference type="ChEBI" id="CHEBI:456216"/>
        <dbReference type="EC" id="4.2.1.93"/>
    </reaction>
</comment>
<dbReference type="CDD" id="cd01171">
    <property type="entry name" value="YXKO-related"/>
    <property type="match status" value="1"/>
</dbReference>
<evidence type="ECO:0000313" key="10">
    <source>
        <dbReference type="EMBL" id="GMT25384.1"/>
    </source>
</evidence>
<protein>
    <recommendedName>
        <fullName evidence="1">ATP-dependent NAD(P)H-hydrate dehydratase</fullName>
        <ecNumber evidence="1">4.2.1.93</ecNumber>
    </recommendedName>
    <alternativeName>
        <fullName evidence="7">NAD(P)HX dehydratase</fullName>
    </alternativeName>
</protein>
<feature type="domain" description="YjeF C-terminal" evidence="9">
    <location>
        <begin position="4"/>
        <end position="292"/>
    </location>
</feature>
<sequence>SLPKMQTVLDLLPPLNGSHKKGDCGRLAVFGGSEDYPGAPFYAATAMLRLGADLAHVFTEPGASAAIKNYSPELLVGKSPAFPHWLRALDGVLIGPGAGRDGASVDLVAAAIRVATTDDNAGRRPVVIDADGLWSFTQRWMEGDSFGGYTGTVILTPNANELDRLANKVLNESTKDKSFVQISEIASSLANALQCHVLAKGGMDVFATPNREVRFFDFAGSPRRPGGIGDCLAGVLTAFTVWAEKSSTPIDKAAEAASYVIREASRRAYDEVGRGMNASDVIAKISPLIREIETRGTSHM</sequence>
<dbReference type="PROSITE" id="PS51383">
    <property type="entry name" value="YJEF_C_3"/>
    <property type="match status" value="1"/>
</dbReference>
<dbReference type="NCBIfam" id="TIGR00196">
    <property type="entry name" value="yjeF_cterm"/>
    <property type="match status" value="1"/>
</dbReference>
<dbReference type="Pfam" id="PF01256">
    <property type="entry name" value="Carb_kinase"/>
    <property type="match status" value="1"/>
</dbReference>
<evidence type="ECO:0000256" key="4">
    <source>
        <dbReference type="ARBA" id="ARBA00022857"/>
    </source>
</evidence>
<dbReference type="Proteomes" id="UP001432322">
    <property type="component" value="Unassembled WGS sequence"/>
</dbReference>
<keyword evidence="4" id="KW-0521">NADP</keyword>
<keyword evidence="2" id="KW-0547">Nucleotide-binding</keyword>
<keyword evidence="11" id="KW-1185">Reference proteome</keyword>
<evidence type="ECO:0000313" key="11">
    <source>
        <dbReference type="Proteomes" id="UP001432322"/>
    </source>
</evidence>
<dbReference type="PANTHER" id="PTHR12592">
    <property type="entry name" value="ATP-DEPENDENT (S)-NAD(P)H-HYDRATE DEHYDRATASE FAMILY MEMBER"/>
    <property type="match status" value="1"/>
</dbReference>
<evidence type="ECO:0000256" key="3">
    <source>
        <dbReference type="ARBA" id="ARBA00022840"/>
    </source>
</evidence>
<keyword evidence="5" id="KW-0520">NAD</keyword>
<dbReference type="GO" id="GO:0005524">
    <property type="term" value="F:ATP binding"/>
    <property type="evidence" value="ECO:0007669"/>
    <property type="project" value="UniProtKB-KW"/>
</dbReference>
<dbReference type="HAMAP" id="MF_01965">
    <property type="entry name" value="NADHX_dehydratase"/>
    <property type="match status" value="1"/>
</dbReference>
<comment type="caution">
    <text evidence="10">The sequence shown here is derived from an EMBL/GenBank/DDBJ whole genome shotgun (WGS) entry which is preliminary data.</text>
</comment>
<reference evidence="10" key="1">
    <citation type="submission" date="2023-10" db="EMBL/GenBank/DDBJ databases">
        <title>Genome assembly of Pristionchus species.</title>
        <authorList>
            <person name="Yoshida K."/>
            <person name="Sommer R.J."/>
        </authorList>
    </citation>
    <scope>NUCLEOTIDE SEQUENCE</scope>
    <source>
        <strain evidence="10">RS5133</strain>
    </source>
</reference>
<evidence type="ECO:0000256" key="2">
    <source>
        <dbReference type="ARBA" id="ARBA00022741"/>
    </source>
</evidence>
<dbReference type="EMBL" id="BTSY01000004">
    <property type="protein sequence ID" value="GMT25384.1"/>
    <property type="molecule type" value="Genomic_DNA"/>
</dbReference>
<dbReference type="SUPFAM" id="SSF53613">
    <property type="entry name" value="Ribokinase-like"/>
    <property type="match status" value="1"/>
</dbReference>
<evidence type="ECO:0000256" key="1">
    <source>
        <dbReference type="ARBA" id="ARBA00013249"/>
    </source>
</evidence>
<evidence type="ECO:0000256" key="5">
    <source>
        <dbReference type="ARBA" id="ARBA00023027"/>
    </source>
</evidence>
<dbReference type="InterPro" id="IPR029056">
    <property type="entry name" value="Ribokinase-like"/>
</dbReference>
<feature type="non-terminal residue" evidence="10">
    <location>
        <position position="1"/>
    </location>
</feature>
<keyword evidence="3" id="KW-0067">ATP-binding</keyword>
<dbReference type="AlphaFoldDB" id="A0AAV5W0I1"/>
<dbReference type="PANTHER" id="PTHR12592:SF0">
    <property type="entry name" value="ATP-DEPENDENT (S)-NAD(P)H-HYDRATE DEHYDRATASE"/>
    <property type="match status" value="1"/>
</dbReference>
<dbReference type="InterPro" id="IPR000631">
    <property type="entry name" value="CARKD"/>
</dbReference>
<organism evidence="10 11">
    <name type="scientific">Pristionchus fissidentatus</name>
    <dbReference type="NCBI Taxonomy" id="1538716"/>
    <lineage>
        <taxon>Eukaryota</taxon>
        <taxon>Metazoa</taxon>
        <taxon>Ecdysozoa</taxon>
        <taxon>Nematoda</taxon>
        <taxon>Chromadorea</taxon>
        <taxon>Rhabditida</taxon>
        <taxon>Rhabditina</taxon>
        <taxon>Diplogasteromorpha</taxon>
        <taxon>Diplogasteroidea</taxon>
        <taxon>Neodiplogasteridae</taxon>
        <taxon>Pristionchus</taxon>
    </lineage>
</organism>
<evidence type="ECO:0000256" key="7">
    <source>
        <dbReference type="ARBA" id="ARBA00029804"/>
    </source>
</evidence>
<proteinExistence type="inferred from homology"/>
<evidence type="ECO:0000259" key="9">
    <source>
        <dbReference type="PROSITE" id="PS51383"/>
    </source>
</evidence>
<keyword evidence="6" id="KW-0456">Lyase</keyword>
<dbReference type="GO" id="GO:0110051">
    <property type="term" value="P:metabolite repair"/>
    <property type="evidence" value="ECO:0007669"/>
    <property type="project" value="TreeGrafter"/>
</dbReference>
<name>A0AAV5W0I1_9BILA</name>
<evidence type="ECO:0000256" key="6">
    <source>
        <dbReference type="ARBA" id="ARBA00023239"/>
    </source>
</evidence>
<accession>A0AAV5W0I1</accession>
<dbReference type="EC" id="4.2.1.93" evidence="1"/>
<evidence type="ECO:0000256" key="8">
    <source>
        <dbReference type="ARBA" id="ARBA00047472"/>
    </source>
</evidence>
<dbReference type="Gene3D" id="3.40.1190.20">
    <property type="match status" value="1"/>
</dbReference>